<dbReference type="EMBL" id="AABTCC010000025">
    <property type="protein sequence ID" value="EAI8859685.1"/>
    <property type="molecule type" value="Genomic_DNA"/>
</dbReference>
<keyword evidence="1" id="KW-0645">Protease</keyword>
<evidence type="ECO:0000256" key="1">
    <source>
        <dbReference type="RuleBase" id="RU003435"/>
    </source>
</evidence>
<evidence type="ECO:0000313" key="4">
    <source>
        <dbReference type="EMBL" id="EAI8859685.1"/>
    </source>
</evidence>
<evidence type="ECO:0000313" key="5">
    <source>
        <dbReference type="Proteomes" id="UP000535509"/>
    </source>
</evidence>
<dbReference type="GO" id="GO:0004222">
    <property type="term" value="F:metalloendopeptidase activity"/>
    <property type="evidence" value="ECO:0007669"/>
    <property type="project" value="InterPro"/>
</dbReference>
<feature type="domain" description="Oligopeptidase F N-terminal" evidence="3">
    <location>
        <begin position="101"/>
        <end position="167"/>
    </location>
</feature>
<evidence type="ECO:0000259" key="2">
    <source>
        <dbReference type="Pfam" id="PF01432"/>
    </source>
</evidence>
<keyword evidence="1" id="KW-0482">Metalloprotease</keyword>
<dbReference type="GO" id="GO:0046872">
    <property type="term" value="F:metal ion binding"/>
    <property type="evidence" value="ECO:0007669"/>
    <property type="project" value="UniProtKB-UniRule"/>
</dbReference>
<proteinExistence type="inferred from homology"/>
<dbReference type="Pfam" id="PF01432">
    <property type="entry name" value="Peptidase_M3"/>
    <property type="match status" value="1"/>
</dbReference>
<dbReference type="Proteomes" id="UP000535509">
    <property type="component" value="Unassembled WGS sequence"/>
</dbReference>
<dbReference type="CDD" id="cd09610">
    <property type="entry name" value="M3B_PepF"/>
    <property type="match status" value="1"/>
</dbReference>
<gene>
    <name evidence="4" type="ORF">CX802_07590</name>
</gene>
<comment type="cofactor">
    <cofactor evidence="1">
        <name>Zn(2+)</name>
        <dbReference type="ChEBI" id="CHEBI:29105"/>
    </cofactor>
    <text evidence="1">Binds 1 zinc ion.</text>
</comment>
<accession>A0A5L8KIW8</accession>
<sequence>MMQWDLTLFFKNSDELDKFSKNLEKKAKNFNQKYSKNLEQLNDSEFLASIQEYENILAGINKIMSYAYLKFAKDTTNGSFLAKYEEICTKIEENLLFFTIEFNEISKEQQDSFIAYSRPYSYYLSLIAKQKSHQLSFLEERVLLKTANTGANAFSRLFDESMARLKFDFRGLVLSEEEILSKMLDSDRSVRKDAALSLSKTLEQNKHILTYIYNMIKTDLKNECELRNYELAESSRHESNQIEKQSVDALIKATESSFDLVSKFYHKKRELLGYEKLYDYDRYAPLNNESEFNYEEAKEIILKAFNSFNPLFAKLAKRAFDENWCDVYPAKNKQSGAFSHSASSDTHPFVLLNYTNKRRDLFTVAHELGHAIHQFLSYKVGFLNSNTPLTTAETASVFCEMLVFEYVKNRTSDTKLSGLLAGKIEDIFSTLYRQINFTTFERRVHAFEGEISNENLNDIWYEESKKMFGDSLVLNDYYKIWWSYIPHFIHSPFYCYAYSYAQLLVLALFGLYKSGKCENFVEIYTEFLSLGGSRSPKDMVAMFGFDINKEEFWQIGLDEVRNLVNEFISI</sequence>
<dbReference type="AlphaFoldDB" id="A0A5L8KIW8"/>
<organism evidence="4 5">
    <name type="scientific">Campylobacter fetus</name>
    <dbReference type="NCBI Taxonomy" id="196"/>
    <lineage>
        <taxon>Bacteria</taxon>
        <taxon>Pseudomonadati</taxon>
        <taxon>Campylobacterota</taxon>
        <taxon>Epsilonproteobacteria</taxon>
        <taxon>Campylobacterales</taxon>
        <taxon>Campylobacteraceae</taxon>
        <taxon>Campylobacter</taxon>
    </lineage>
</organism>
<evidence type="ECO:0000259" key="3">
    <source>
        <dbReference type="Pfam" id="PF08439"/>
    </source>
</evidence>
<dbReference type="PANTHER" id="PTHR11804">
    <property type="entry name" value="PROTEASE M3 THIMET OLIGOPEPTIDASE-RELATED"/>
    <property type="match status" value="1"/>
</dbReference>
<keyword evidence="1" id="KW-0378">Hydrolase</keyword>
<dbReference type="GO" id="GO:0006518">
    <property type="term" value="P:peptide metabolic process"/>
    <property type="evidence" value="ECO:0007669"/>
    <property type="project" value="TreeGrafter"/>
</dbReference>
<reference evidence="4 5" key="1">
    <citation type="submission" date="2018-06" db="EMBL/GenBank/DDBJ databases">
        <authorList>
            <consortium name="PulseNet: The National Subtyping Network for Foodborne Disease Surveillance"/>
            <person name="Tarr C.L."/>
            <person name="Trees E."/>
            <person name="Katz L.S."/>
            <person name="Carleton-Romer H.A."/>
            <person name="Stroika S."/>
            <person name="Kucerova Z."/>
            <person name="Roache K.F."/>
            <person name="Sabol A.L."/>
            <person name="Besser J."/>
            <person name="Gerner-Smidt P."/>
        </authorList>
    </citation>
    <scope>NUCLEOTIDE SEQUENCE [LARGE SCALE GENOMIC DNA]</scope>
    <source>
        <strain evidence="4 5">PNUSAC001503</strain>
    </source>
</reference>
<dbReference type="InterPro" id="IPR013647">
    <property type="entry name" value="OligopepF_N_dom"/>
</dbReference>
<dbReference type="RefSeq" id="WP_166428625.1">
    <property type="nucleotide sequence ID" value="NZ_AACCWR020000016.1"/>
</dbReference>
<feature type="domain" description="Peptidase M3A/M3B catalytic" evidence="2">
    <location>
        <begin position="185"/>
        <end position="556"/>
    </location>
</feature>
<name>A0A5L8KIW8_CAMFE</name>
<comment type="caution">
    <text evidence="4">The sequence shown here is derived from an EMBL/GenBank/DDBJ whole genome shotgun (WGS) entry which is preliminary data.</text>
</comment>
<dbReference type="GeneID" id="61064559"/>
<dbReference type="InterPro" id="IPR045090">
    <property type="entry name" value="Pept_M3A_M3B"/>
</dbReference>
<protein>
    <submittedName>
        <fullName evidence="4">Oligoendopeptidase F</fullName>
    </submittedName>
</protein>
<dbReference type="InterPro" id="IPR001567">
    <property type="entry name" value="Pept_M3A_M3B_dom"/>
</dbReference>
<dbReference type="PANTHER" id="PTHR11804:SF5">
    <property type="entry name" value="OLIGOENDOPEPTIDASE F"/>
    <property type="match status" value="1"/>
</dbReference>
<dbReference type="Gene3D" id="1.10.1370.20">
    <property type="entry name" value="Oligoendopeptidase f, C-terminal domain"/>
    <property type="match status" value="1"/>
</dbReference>
<keyword evidence="1" id="KW-0862">Zinc</keyword>
<dbReference type="Gene3D" id="1.20.140.70">
    <property type="entry name" value="Oligopeptidase f, N-terminal domain"/>
    <property type="match status" value="1"/>
</dbReference>
<keyword evidence="1" id="KW-0479">Metal-binding</keyword>
<dbReference type="GO" id="GO:0006508">
    <property type="term" value="P:proteolysis"/>
    <property type="evidence" value="ECO:0007669"/>
    <property type="project" value="UniProtKB-KW"/>
</dbReference>
<dbReference type="InterPro" id="IPR042088">
    <property type="entry name" value="OligoPept_F_C"/>
</dbReference>
<comment type="similarity">
    <text evidence="1">Belongs to the peptidase M3 family.</text>
</comment>
<dbReference type="SUPFAM" id="SSF55486">
    <property type="entry name" value="Metalloproteases ('zincins'), catalytic domain"/>
    <property type="match status" value="1"/>
</dbReference>
<dbReference type="Pfam" id="PF08439">
    <property type="entry name" value="Peptidase_M3_N"/>
    <property type="match status" value="1"/>
</dbReference>
<keyword evidence="5" id="KW-1185">Reference proteome</keyword>